<dbReference type="STRING" id="2070753.A0A3A2ZSS3"/>
<comment type="cofactor">
    <cofactor evidence="9">
        <name>Mg(2+)</name>
        <dbReference type="ChEBI" id="CHEBI:18420"/>
    </cofactor>
    <text evidence="9">Binds 1 Mg(2+) ion per subunit.</text>
</comment>
<gene>
    <name evidence="11" type="ORF">PHISCL_01549</name>
</gene>
<keyword evidence="7" id="KW-0315">Glutamine amidotransferase</keyword>
<comment type="caution">
    <text evidence="11">The sequence shown here is derived from an EMBL/GenBank/DDBJ whole genome shotgun (WGS) entry which is preliminary data.</text>
</comment>
<dbReference type="PIRSF" id="PIRSF000485">
    <property type="entry name" value="Amd_phspho_trans"/>
    <property type="match status" value="1"/>
</dbReference>
<dbReference type="EMBL" id="MVGC01000029">
    <property type="protein sequence ID" value="RJE26106.1"/>
    <property type="molecule type" value="Genomic_DNA"/>
</dbReference>
<keyword evidence="9" id="KW-0479">Metal-binding</keyword>
<dbReference type="GO" id="GO:0009113">
    <property type="term" value="P:purine nucleobase biosynthetic process"/>
    <property type="evidence" value="ECO:0007669"/>
    <property type="project" value="InterPro"/>
</dbReference>
<dbReference type="PROSITE" id="PS51278">
    <property type="entry name" value="GATASE_TYPE_2"/>
    <property type="match status" value="1"/>
</dbReference>
<feature type="binding site" evidence="9">
    <location>
        <position position="368"/>
    </location>
    <ligand>
        <name>Mg(2+)</name>
        <dbReference type="ChEBI" id="CHEBI:18420"/>
    </ligand>
</feature>
<protein>
    <recommendedName>
        <fullName evidence="3 8">Amidophosphoribosyltransferase</fullName>
        <shortName evidence="8">ATase</shortName>
        <ecNumber evidence="3 8">2.4.2.14</ecNumber>
    </recommendedName>
    <alternativeName>
        <fullName evidence="8">Glutamine phosphoribosylpyrophosphate amidotransferase</fullName>
    </alternativeName>
</protein>
<evidence type="ECO:0000313" key="12">
    <source>
        <dbReference type="Proteomes" id="UP000266188"/>
    </source>
</evidence>
<evidence type="ECO:0000256" key="2">
    <source>
        <dbReference type="ARBA" id="ARBA00010138"/>
    </source>
</evidence>
<dbReference type="InterPro" id="IPR029055">
    <property type="entry name" value="Ntn_hydrolases_N"/>
</dbReference>
<evidence type="ECO:0000256" key="9">
    <source>
        <dbReference type="PIRSR" id="PIRSR000485-2"/>
    </source>
</evidence>
<feature type="binding site" evidence="9">
    <location>
        <position position="367"/>
    </location>
    <ligand>
        <name>Mg(2+)</name>
        <dbReference type="ChEBI" id="CHEBI:18420"/>
    </ligand>
</feature>
<evidence type="ECO:0000256" key="8">
    <source>
        <dbReference type="PIRNR" id="PIRNR000485"/>
    </source>
</evidence>
<dbReference type="OrthoDB" id="191723at2759"/>
<dbReference type="GO" id="GO:0004044">
    <property type="term" value="F:amidophosphoribosyltransferase activity"/>
    <property type="evidence" value="ECO:0007669"/>
    <property type="project" value="UniProtKB-EC"/>
</dbReference>
<dbReference type="InterPro" id="IPR035584">
    <property type="entry name" value="PurF_N"/>
</dbReference>
<name>A0A3A2ZSS3_9EURO</name>
<dbReference type="InterPro" id="IPR029057">
    <property type="entry name" value="PRTase-like"/>
</dbReference>
<feature type="domain" description="Glutamine amidotransferase type-2" evidence="10">
    <location>
        <begin position="1"/>
        <end position="233"/>
    </location>
</feature>
<dbReference type="Proteomes" id="UP000266188">
    <property type="component" value="Unassembled WGS sequence"/>
</dbReference>
<dbReference type="Pfam" id="PF13522">
    <property type="entry name" value="GATase_6"/>
    <property type="match status" value="1"/>
</dbReference>
<organism evidence="11 12">
    <name type="scientific">Aspergillus sclerotialis</name>
    <dbReference type="NCBI Taxonomy" id="2070753"/>
    <lineage>
        <taxon>Eukaryota</taxon>
        <taxon>Fungi</taxon>
        <taxon>Dikarya</taxon>
        <taxon>Ascomycota</taxon>
        <taxon>Pezizomycotina</taxon>
        <taxon>Eurotiomycetes</taxon>
        <taxon>Eurotiomycetidae</taxon>
        <taxon>Eurotiales</taxon>
        <taxon>Aspergillaceae</taxon>
        <taxon>Aspergillus</taxon>
        <taxon>Aspergillus subgen. Polypaecilum</taxon>
    </lineage>
</organism>
<keyword evidence="4 8" id="KW-0328">Glycosyltransferase</keyword>
<evidence type="ECO:0000256" key="6">
    <source>
        <dbReference type="ARBA" id="ARBA00022755"/>
    </source>
</evidence>
<dbReference type="InterPro" id="IPR017932">
    <property type="entry name" value="GATase_2_dom"/>
</dbReference>
<dbReference type="Gene3D" id="3.40.50.2020">
    <property type="match status" value="1"/>
</dbReference>
<dbReference type="InterPro" id="IPR005854">
    <property type="entry name" value="PurF"/>
</dbReference>
<dbReference type="EC" id="2.4.2.14" evidence="3 8"/>
<keyword evidence="9" id="KW-0460">Magnesium</keyword>
<accession>A0A3A2ZSS3</accession>
<evidence type="ECO:0000256" key="7">
    <source>
        <dbReference type="ARBA" id="ARBA00022962"/>
    </source>
</evidence>
<proteinExistence type="inferred from homology"/>
<sequence length="573" mass="62758">MSSSSSSAAVDLHEALYLLQHRGQDAAGIATCASGGRIFQLKSNGMAAKVFQDGARVADLPGPMGIGHLRYPTAGSSANAEAQPFYVNSPYGICLAHNGNLINAPELKRHLDLEAHRHINTDSDSELMLNIFADELSETKKARVNREDLFASLGRMYQRCEGGWACTAMLAGFGVLGFRDAYGIRPLVLGSRPSADGPGTDYMMASESVALDQLGFTNFRDIQPGEAVIIEKGGEPVFCQVAPRMDYAPDIFEYVYFARPDSVIDGISVYRSRQRMGDRLAARILDVLGPEAVKDIDVVIPIPETSTTSAASVARYLDKPYCQGFVKNRYIFRTFIMPEQKTRQKGVRRKLNAMQAEFKDRNVLLVDDSIVRGTTSREIVLMAREAGAKKVYFASCAPAITHAHIYGIDLASPQELVAHNRDPESIAEHIGAEGVIYQTLDDLKGACAEIVQENGLKEPRHFEVGVFCGKYITPVRDGYFEHLEMMRGEGRKSKALDKAKQAVTHGYASEKDLQIAANGVKLDQDGKVIPADSPGESNIPQVLLNHNNAAMNEEPPKVKDRMDISIHNIADHA</sequence>
<dbReference type="InterPro" id="IPR000836">
    <property type="entry name" value="PRTase_dom"/>
</dbReference>
<evidence type="ECO:0000256" key="1">
    <source>
        <dbReference type="ARBA" id="ARBA00005209"/>
    </source>
</evidence>
<dbReference type="SUPFAM" id="SSF56235">
    <property type="entry name" value="N-terminal nucleophile aminohydrolases (Ntn hydrolases)"/>
    <property type="match status" value="1"/>
</dbReference>
<comment type="similarity">
    <text evidence="2 8">In the C-terminal section; belongs to the purine/pyrimidine phosphoribosyltransferase family.</text>
</comment>
<evidence type="ECO:0000256" key="5">
    <source>
        <dbReference type="ARBA" id="ARBA00022679"/>
    </source>
</evidence>
<dbReference type="CDD" id="cd00715">
    <property type="entry name" value="GPATase_N"/>
    <property type="match status" value="1"/>
</dbReference>
<dbReference type="UniPathway" id="UPA00074">
    <property type="reaction ID" value="UER00124"/>
</dbReference>
<evidence type="ECO:0000256" key="4">
    <source>
        <dbReference type="ARBA" id="ARBA00022676"/>
    </source>
</evidence>
<comment type="pathway">
    <text evidence="1 8">Purine metabolism; IMP biosynthesis via de novo pathway; N(1)-(5-phospho-D-ribosyl)glycinamide from 5-phospho-alpha-D-ribose 1-diphosphate: step 1/2.</text>
</comment>
<dbReference type="SUPFAM" id="SSF53271">
    <property type="entry name" value="PRTase-like"/>
    <property type="match status" value="1"/>
</dbReference>
<dbReference type="CDD" id="cd06223">
    <property type="entry name" value="PRTases_typeI"/>
    <property type="match status" value="1"/>
</dbReference>
<dbReference type="GO" id="GO:0006189">
    <property type="term" value="P:'de novo' IMP biosynthetic process"/>
    <property type="evidence" value="ECO:0007669"/>
    <property type="project" value="UniProtKB-UniPathway"/>
</dbReference>
<reference evidence="12" key="1">
    <citation type="submission" date="2017-02" db="EMBL/GenBank/DDBJ databases">
        <authorList>
            <person name="Tafer H."/>
            <person name="Lopandic K."/>
        </authorList>
    </citation>
    <scope>NUCLEOTIDE SEQUENCE [LARGE SCALE GENOMIC DNA]</scope>
    <source>
        <strain evidence="12">CBS 366.77</strain>
    </source>
</reference>
<feature type="binding site" evidence="9">
    <location>
        <position position="305"/>
    </location>
    <ligand>
        <name>Mg(2+)</name>
        <dbReference type="ChEBI" id="CHEBI:18420"/>
    </ligand>
</feature>
<evidence type="ECO:0000259" key="10">
    <source>
        <dbReference type="PROSITE" id="PS51278"/>
    </source>
</evidence>
<keyword evidence="6 8" id="KW-0658">Purine biosynthesis</keyword>
<dbReference type="AlphaFoldDB" id="A0A3A2ZSS3"/>
<dbReference type="HAMAP" id="MF_01931">
    <property type="entry name" value="PurF"/>
    <property type="match status" value="1"/>
</dbReference>
<keyword evidence="12" id="KW-1185">Reference proteome</keyword>
<evidence type="ECO:0000256" key="3">
    <source>
        <dbReference type="ARBA" id="ARBA00011941"/>
    </source>
</evidence>
<comment type="catalytic activity">
    <reaction evidence="8">
        <text>5-phospho-beta-D-ribosylamine + L-glutamate + diphosphate = 5-phospho-alpha-D-ribose 1-diphosphate + L-glutamine + H2O</text>
        <dbReference type="Rhea" id="RHEA:14905"/>
        <dbReference type="ChEBI" id="CHEBI:15377"/>
        <dbReference type="ChEBI" id="CHEBI:29985"/>
        <dbReference type="ChEBI" id="CHEBI:33019"/>
        <dbReference type="ChEBI" id="CHEBI:58017"/>
        <dbReference type="ChEBI" id="CHEBI:58359"/>
        <dbReference type="ChEBI" id="CHEBI:58681"/>
        <dbReference type="EC" id="2.4.2.14"/>
    </reaction>
</comment>
<dbReference type="PANTHER" id="PTHR11907">
    <property type="entry name" value="AMIDOPHOSPHORIBOSYLTRANSFERASE"/>
    <property type="match status" value="1"/>
</dbReference>
<evidence type="ECO:0000313" key="11">
    <source>
        <dbReference type="EMBL" id="RJE26106.1"/>
    </source>
</evidence>
<keyword evidence="5 8" id="KW-0808">Transferase</keyword>
<dbReference type="GO" id="GO:0046872">
    <property type="term" value="F:metal ion binding"/>
    <property type="evidence" value="ECO:0007669"/>
    <property type="project" value="UniProtKB-KW"/>
</dbReference>
<dbReference type="Gene3D" id="3.60.20.10">
    <property type="entry name" value="Glutamine Phosphoribosylpyrophosphate, subunit 1, domain 1"/>
    <property type="match status" value="1"/>
</dbReference>
<dbReference type="NCBIfam" id="TIGR01134">
    <property type="entry name" value="purF"/>
    <property type="match status" value="1"/>
</dbReference>